<evidence type="ECO:0000256" key="8">
    <source>
        <dbReference type="PROSITE-ProRule" id="PRU01360"/>
    </source>
</evidence>
<keyword evidence="2 8" id="KW-0813">Transport</keyword>
<feature type="chain" id="PRO_5026168951" evidence="10">
    <location>
        <begin position="25"/>
        <end position="918"/>
    </location>
</feature>
<keyword evidence="6 8" id="KW-0472">Membrane</keyword>
<evidence type="ECO:0000256" key="6">
    <source>
        <dbReference type="ARBA" id="ARBA00023136"/>
    </source>
</evidence>
<dbReference type="EMBL" id="CP050313">
    <property type="protein sequence ID" value="QIR14701.1"/>
    <property type="molecule type" value="Genomic_DNA"/>
</dbReference>
<evidence type="ECO:0000259" key="12">
    <source>
        <dbReference type="Pfam" id="PF07715"/>
    </source>
</evidence>
<evidence type="ECO:0000256" key="9">
    <source>
        <dbReference type="RuleBase" id="RU003357"/>
    </source>
</evidence>
<dbReference type="InterPro" id="IPR037066">
    <property type="entry name" value="Plug_dom_sf"/>
</dbReference>
<dbReference type="InterPro" id="IPR010104">
    <property type="entry name" value="TonB_rcpt_bac"/>
</dbReference>
<reference evidence="13 14" key="1">
    <citation type="submission" date="2020-03" db="EMBL/GenBank/DDBJ databases">
        <title>Complete genome sequence of Shewanella sp.</title>
        <authorList>
            <person name="Kim Y.-S."/>
            <person name="Kim S.-J."/>
            <person name="Jung H.-K."/>
            <person name="Kim K.-H."/>
        </authorList>
    </citation>
    <scope>NUCLEOTIDE SEQUENCE [LARGE SCALE GENOMIC DNA]</scope>
    <source>
        <strain evidence="13 14">PN3F2</strain>
    </source>
</reference>
<feature type="signal peptide" evidence="10">
    <location>
        <begin position="1"/>
        <end position="24"/>
    </location>
</feature>
<name>A0A6G9QLI6_9GAMM</name>
<sequence>MLLFKPSLLTLALVAAGASMSAYAADEVDTANTADENIEVIKVTGIRRSLQEAQAVKMTNSSVVEAVSAEDIGKLPDVSIAESLARLPGVAAQRLDGRANVVSIRGLSPDFTIATLNGREQASINDNRGVEFDQYPSELLNSVVVYKTPDAALMAQAIGGTVDMQTISPLKHGEQTFAINARGEWNDLGSLNAGSDDKGYRASVSYIDQFADDTIGIALGYSRMQSPNQEERWQAWGYPNLDYNDANPLVLGGAKPYVRSSELERDGVMVVLEFQPNDQFRSVVDVFYTSFFDQQRLTGIEIPGQWGAGWANSGITAIETENGLVTKGTINDAMVLVRNDMNTRDADSISAGWNNEYIFNENWSIEADVAISKVERTDIGIETYAGTGRGNGNGQVENLGFTYDGKGGYIFEPSLNYADPELIRLGGAFSWGPDAERANFQDGFINKPEIEDELQSFRLSSTYSFDEGAISKIQFGINYTNREKTKVDNGYYLTLKGYDAVTNPDYMLTLPSQYSTGSTSLAFFGMGDVLSYDALRFYKDGNYNELNAKEVQPERITNSWQVEEQVTTFFVKADLDTEVGDIPLTGNFGVQVVDTDQSSKGTAVSKLDDGTIELTPRTAGDSYVEWLPSINLGFEVAENQMVRVAAARTLSRGRMDQMNSNINYTYNPNPSGADPKWTGGGGNPQLRPWLARQYDISYENYFSDMGYFSVAAYYKDLENYTFNQDQFVDFCTILPSDPNCGDGLGRVSSPQNGNGGYVQGIEASLSIDFGYFTEVLDGFGTILNGAYNDSEVKETDDSEPTTLPGLSEKTFNATVYYENSGFQARISSRYRSDFLGEVTAISLTRVNVDVKAETVVDAQIGYDFSESGIDALYGLSVVFQVNNLTNEPFTTYLGDDERLVRDYQNYGRNFMFGANYKF</sequence>
<dbReference type="AlphaFoldDB" id="A0A6G9QLI6"/>
<dbReference type="Proteomes" id="UP000502608">
    <property type="component" value="Chromosome"/>
</dbReference>
<dbReference type="InterPro" id="IPR012910">
    <property type="entry name" value="Plug_dom"/>
</dbReference>
<comment type="similarity">
    <text evidence="8 9">Belongs to the TonB-dependent receptor family.</text>
</comment>
<keyword evidence="7 8" id="KW-0998">Cell outer membrane</keyword>
<dbReference type="NCBIfam" id="TIGR01782">
    <property type="entry name" value="TonB-Xanth-Caul"/>
    <property type="match status" value="1"/>
</dbReference>
<dbReference type="Pfam" id="PF00593">
    <property type="entry name" value="TonB_dep_Rec_b-barrel"/>
    <property type="match status" value="1"/>
</dbReference>
<evidence type="ECO:0000256" key="2">
    <source>
        <dbReference type="ARBA" id="ARBA00022448"/>
    </source>
</evidence>
<organism evidence="13 14">
    <name type="scientific">Shewanella aestuarii</name>
    <dbReference type="NCBI Taxonomy" id="1028752"/>
    <lineage>
        <taxon>Bacteria</taxon>
        <taxon>Pseudomonadati</taxon>
        <taxon>Pseudomonadota</taxon>
        <taxon>Gammaproteobacteria</taxon>
        <taxon>Alteromonadales</taxon>
        <taxon>Shewanellaceae</taxon>
        <taxon>Shewanella</taxon>
    </lineage>
</organism>
<evidence type="ECO:0000256" key="3">
    <source>
        <dbReference type="ARBA" id="ARBA00022452"/>
    </source>
</evidence>
<dbReference type="InterPro" id="IPR039426">
    <property type="entry name" value="TonB-dep_rcpt-like"/>
</dbReference>
<dbReference type="GO" id="GO:0009279">
    <property type="term" value="C:cell outer membrane"/>
    <property type="evidence" value="ECO:0007669"/>
    <property type="project" value="UniProtKB-SubCell"/>
</dbReference>
<dbReference type="PROSITE" id="PS52016">
    <property type="entry name" value="TONB_DEPENDENT_REC_3"/>
    <property type="match status" value="1"/>
</dbReference>
<keyword evidence="10" id="KW-0732">Signal</keyword>
<dbReference type="SUPFAM" id="SSF56935">
    <property type="entry name" value="Porins"/>
    <property type="match status" value="1"/>
</dbReference>
<evidence type="ECO:0000256" key="1">
    <source>
        <dbReference type="ARBA" id="ARBA00004571"/>
    </source>
</evidence>
<gene>
    <name evidence="13" type="ORF">HBH39_09570</name>
</gene>
<dbReference type="InterPro" id="IPR036942">
    <property type="entry name" value="Beta-barrel_TonB_sf"/>
</dbReference>
<accession>A0A6G9QLI6</accession>
<evidence type="ECO:0000256" key="10">
    <source>
        <dbReference type="SAM" id="SignalP"/>
    </source>
</evidence>
<dbReference type="CDD" id="cd01347">
    <property type="entry name" value="ligand_gated_channel"/>
    <property type="match status" value="1"/>
</dbReference>
<evidence type="ECO:0000256" key="4">
    <source>
        <dbReference type="ARBA" id="ARBA00022692"/>
    </source>
</evidence>
<keyword evidence="13" id="KW-0675">Receptor</keyword>
<evidence type="ECO:0000256" key="5">
    <source>
        <dbReference type="ARBA" id="ARBA00023077"/>
    </source>
</evidence>
<evidence type="ECO:0000313" key="13">
    <source>
        <dbReference type="EMBL" id="QIR14701.1"/>
    </source>
</evidence>
<feature type="domain" description="TonB-dependent receptor plug" evidence="12">
    <location>
        <begin position="58"/>
        <end position="161"/>
    </location>
</feature>
<dbReference type="PANTHER" id="PTHR40980">
    <property type="entry name" value="PLUG DOMAIN-CONTAINING PROTEIN"/>
    <property type="match status" value="1"/>
</dbReference>
<proteinExistence type="inferred from homology"/>
<feature type="domain" description="TonB-dependent receptor-like beta-barrel" evidence="11">
    <location>
        <begin position="415"/>
        <end position="884"/>
    </location>
</feature>
<dbReference type="RefSeq" id="WP_167677724.1">
    <property type="nucleotide sequence ID" value="NZ_CP050313.1"/>
</dbReference>
<dbReference type="Pfam" id="PF07715">
    <property type="entry name" value="Plug"/>
    <property type="match status" value="1"/>
</dbReference>
<dbReference type="InterPro" id="IPR000531">
    <property type="entry name" value="Beta-barrel_TonB"/>
</dbReference>
<evidence type="ECO:0000313" key="14">
    <source>
        <dbReference type="Proteomes" id="UP000502608"/>
    </source>
</evidence>
<dbReference type="Gene3D" id="2.40.170.20">
    <property type="entry name" value="TonB-dependent receptor, beta-barrel domain"/>
    <property type="match status" value="1"/>
</dbReference>
<comment type="subcellular location">
    <subcellularLocation>
        <location evidence="1 8">Cell outer membrane</location>
        <topology evidence="1 8">Multi-pass membrane protein</topology>
    </subcellularLocation>
</comment>
<keyword evidence="5 9" id="KW-0798">TonB box</keyword>
<evidence type="ECO:0000256" key="7">
    <source>
        <dbReference type="ARBA" id="ARBA00023237"/>
    </source>
</evidence>
<keyword evidence="14" id="KW-1185">Reference proteome</keyword>
<evidence type="ECO:0000259" key="11">
    <source>
        <dbReference type="Pfam" id="PF00593"/>
    </source>
</evidence>
<protein>
    <submittedName>
        <fullName evidence="13">TonB-dependent receptor</fullName>
    </submittedName>
</protein>
<dbReference type="PANTHER" id="PTHR40980:SF3">
    <property type="entry name" value="TONB-DEPENDENT RECEPTOR-LIKE BETA-BARREL DOMAIN-CONTAINING PROTEIN"/>
    <property type="match status" value="1"/>
</dbReference>
<dbReference type="KEGG" id="saes:HBH39_09570"/>
<dbReference type="Gene3D" id="2.170.130.10">
    <property type="entry name" value="TonB-dependent receptor, plug domain"/>
    <property type="match status" value="1"/>
</dbReference>
<keyword evidence="4 8" id="KW-0812">Transmembrane</keyword>
<keyword evidence="3 8" id="KW-1134">Transmembrane beta strand</keyword>